<evidence type="ECO:0000313" key="1">
    <source>
        <dbReference type="EMBL" id="QHT03238.1"/>
    </source>
</evidence>
<dbReference type="AlphaFoldDB" id="A0A6C0CF78"/>
<organism evidence="1">
    <name type="scientific">viral metagenome</name>
    <dbReference type="NCBI Taxonomy" id="1070528"/>
    <lineage>
        <taxon>unclassified sequences</taxon>
        <taxon>metagenomes</taxon>
        <taxon>organismal metagenomes</taxon>
    </lineage>
</organism>
<dbReference type="Gene3D" id="3.40.50.300">
    <property type="entry name" value="P-loop containing nucleotide triphosphate hydrolases"/>
    <property type="match status" value="1"/>
</dbReference>
<dbReference type="SUPFAM" id="SSF52540">
    <property type="entry name" value="P-loop containing nucleoside triphosphate hydrolases"/>
    <property type="match status" value="1"/>
</dbReference>
<reference evidence="1" key="1">
    <citation type="journal article" date="2020" name="Nature">
        <title>Giant virus diversity and host interactions through global metagenomics.</title>
        <authorList>
            <person name="Schulz F."/>
            <person name="Roux S."/>
            <person name="Paez-Espino D."/>
            <person name="Jungbluth S."/>
            <person name="Walsh D.A."/>
            <person name="Denef V.J."/>
            <person name="McMahon K.D."/>
            <person name="Konstantinidis K.T."/>
            <person name="Eloe-Fadrosh E.A."/>
            <person name="Kyrpides N.C."/>
            <person name="Woyke T."/>
        </authorList>
    </citation>
    <scope>NUCLEOTIDE SEQUENCE</scope>
    <source>
        <strain evidence="1">GVMAG-M-3300020728-1</strain>
    </source>
</reference>
<dbReference type="Pfam" id="PF13671">
    <property type="entry name" value="AAA_33"/>
    <property type="match status" value="1"/>
</dbReference>
<proteinExistence type="predicted"/>
<sequence length="179" mass="20125">MYGILICGPPGTGKSTNIRKMLDQAGFDEDYILADPDKLAGDHTEQSKKALELVDEAVSSKKSVVYVGACHGIRTIQSILKKMKDHKYHTVVAIAYTTVPTALKRIAARTHQPLDADIASEVHQFFKTKAERYMTLPNIDELYLYNNETEFNLLLSKKKKKVVCTDPSGDFFFDISKYC</sequence>
<accession>A0A6C0CF78</accession>
<protein>
    <submittedName>
        <fullName evidence="1">Uncharacterized protein</fullName>
    </submittedName>
</protein>
<dbReference type="InterPro" id="IPR027417">
    <property type="entry name" value="P-loop_NTPase"/>
</dbReference>
<name>A0A6C0CF78_9ZZZZ</name>
<dbReference type="EMBL" id="MN739408">
    <property type="protein sequence ID" value="QHT03238.1"/>
    <property type="molecule type" value="Genomic_DNA"/>
</dbReference>